<sequence>MYFSISLFFFLFSPSRHPPLSRLSLVSSRPHSVVTFFLRKERGDKSNRRLMKWYVHCHCHTLSRHSLPLTLSLD</sequence>
<evidence type="ECO:0000313" key="2">
    <source>
        <dbReference type="Proteomes" id="UP000051952"/>
    </source>
</evidence>
<dbReference type="EMBL" id="CYKH01000108">
    <property type="protein sequence ID" value="CUE71418.1"/>
    <property type="molecule type" value="Genomic_DNA"/>
</dbReference>
<name>A0A0S4IPM6_BODSA</name>
<dbReference type="AlphaFoldDB" id="A0A0S4IPM6"/>
<proteinExistence type="predicted"/>
<dbReference type="Proteomes" id="UP000051952">
    <property type="component" value="Unassembled WGS sequence"/>
</dbReference>
<gene>
    <name evidence="1" type="ORF">BSAL_53230</name>
</gene>
<evidence type="ECO:0000313" key="1">
    <source>
        <dbReference type="EMBL" id="CUE71418.1"/>
    </source>
</evidence>
<keyword evidence="2" id="KW-1185">Reference proteome</keyword>
<dbReference type="VEuPathDB" id="TriTrypDB:BSAL_53230"/>
<accession>A0A0S4IPM6</accession>
<organism evidence="1 2">
    <name type="scientific">Bodo saltans</name>
    <name type="common">Flagellated protozoan</name>
    <dbReference type="NCBI Taxonomy" id="75058"/>
    <lineage>
        <taxon>Eukaryota</taxon>
        <taxon>Discoba</taxon>
        <taxon>Euglenozoa</taxon>
        <taxon>Kinetoplastea</taxon>
        <taxon>Metakinetoplastina</taxon>
        <taxon>Eubodonida</taxon>
        <taxon>Bodonidae</taxon>
        <taxon>Bodo</taxon>
    </lineage>
</organism>
<reference evidence="2" key="1">
    <citation type="submission" date="2015-09" db="EMBL/GenBank/DDBJ databases">
        <authorList>
            <consortium name="Pathogen Informatics"/>
        </authorList>
    </citation>
    <scope>NUCLEOTIDE SEQUENCE [LARGE SCALE GENOMIC DNA]</scope>
    <source>
        <strain evidence="2">Lake Konstanz</strain>
    </source>
</reference>
<protein>
    <submittedName>
        <fullName evidence="1">Uncharacterized protein</fullName>
    </submittedName>
</protein>